<dbReference type="Proteomes" id="UP001530400">
    <property type="component" value="Unassembled WGS sequence"/>
</dbReference>
<sequence>MRWILLILATMARVQCDDAHQHRREYQIMYAEAERVKKEDLSLLEIKSSSIHGRGVVLTRPVKQDSSVGVLYYEVVGDNEDRVQIEEGYWHARGYITDGGMIDRRHMSVKDAITRCDELPDCQGITFEDPDGLFSNAHSKLPSILVDVEFKDKNHFGTDPQDSWQSFLKQQENLDALYFPLGCSSSFLPNPPPSSLDPILMLPCWPRYNNHSCDPTAKVVKVPVEDSFALPGVPWKRVVGAYQVVLLKDLDEGEEITLNYEALPNYMLRRVEGVEKCNKLHDEL</sequence>
<protein>
    <recommendedName>
        <fullName evidence="2">SET domain-containing protein</fullName>
    </recommendedName>
</protein>
<accession>A0ABD3QVW4</accession>
<evidence type="ECO:0000313" key="4">
    <source>
        <dbReference type="Proteomes" id="UP001530400"/>
    </source>
</evidence>
<dbReference type="SUPFAM" id="SSF82199">
    <property type="entry name" value="SET domain"/>
    <property type="match status" value="1"/>
</dbReference>
<dbReference type="Gene3D" id="2.170.270.10">
    <property type="entry name" value="SET domain"/>
    <property type="match status" value="1"/>
</dbReference>
<evidence type="ECO:0000259" key="2">
    <source>
        <dbReference type="PROSITE" id="PS50280"/>
    </source>
</evidence>
<proteinExistence type="predicted"/>
<dbReference type="PROSITE" id="PS50280">
    <property type="entry name" value="SET"/>
    <property type="match status" value="1"/>
</dbReference>
<feature type="chain" id="PRO_5044747904" description="SET domain-containing protein" evidence="1">
    <location>
        <begin position="17"/>
        <end position="284"/>
    </location>
</feature>
<dbReference type="EMBL" id="JALLPJ020000108">
    <property type="protein sequence ID" value="KAL3802155.1"/>
    <property type="molecule type" value="Genomic_DNA"/>
</dbReference>
<keyword evidence="4" id="KW-1185">Reference proteome</keyword>
<keyword evidence="1" id="KW-0732">Signal</keyword>
<evidence type="ECO:0000256" key="1">
    <source>
        <dbReference type="SAM" id="SignalP"/>
    </source>
</evidence>
<dbReference type="InterPro" id="IPR001214">
    <property type="entry name" value="SET_dom"/>
</dbReference>
<feature type="domain" description="SET" evidence="2">
    <location>
        <begin position="42"/>
        <end position="261"/>
    </location>
</feature>
<dbReference type="InterPro" id="IPR046341">
    <property type="entry name" value="SET_dom_sf"/>
</dbReference>
<dbReference type="Pfam" id="PF00856">
    <property type="entry name" value="SET"/>
    <property type="match status" value="1"/>
</dbReference>
<gene>
    <name evidence="3" type="ORF">ACHAWO_007795</name>
</gene>
<reference evidence="3 4" key="1">
    <citation type="submission" date="2024-10" db="EMBL/GenBank/DDBJ databases">
        <title>Updated reference genomes for cyclostephanoid diatoms.</title>
        <authorList>
            <person name="Roberts W.R."/>
            <person name="Alverson A.J."/>
        </authorList>
    </citation>
    <scope>NUCLEOTIDE SEQUENCE [LARGE SCALE GENOMIC DNA]</scope>
    <source>
        <strain evidence="3 4">AJA010-31</strain>
    </source>
</reference>
<dbReference type="AlphaFoldDB" id="A0ABD3QVW4"/>
<feature type="signal peptide" evidence="1">
    <location>
        <begin position="1"/>
        <end position="16"/>
    </location>
</feature>
<name>A0ABD3QVW4_9STRA</name>
<organism evidence="3 4">
    <name type="scientific">Cyclotella atomus</name>
    <dbReference type="NCBI Taxonomy" id="382360"/>
    <lineage>
        <taxon>Eukaryota</taxon>
        <taxon>Sar</taxon>
        <taxon>Stramenopiles</taxon>
        <taxon>Ochrophyta</taxon>
        <taxon>Bacillariophyta</taxon>
        <taxon>Coscinodiscophyceae</taxon>
        <taxon>Thalassiosirophycidae</taxon>
        <taxon>Stephanodiscales</taxon>
        <taxon>Stephanodiscaceae</taxon>
        <taxon>Cyclotella</taxon>
    </lineage>
</organism>
<evidence type="ECO:0000313" key="3">
    <source>
        <dbReference type="EMBL" id="KAL3802155.1"/>
    </source>
</evidence>
<dbReference type="CDD" id="cd08161">
    <property type="entry name" value="SET"/>
    <property type="match status" value="1"/>
</dbReference>
<comment type="caution">
    <text evidence="3">The sequence shown here is derived from an EMBL/GenBank/DDBJ whole genome shotgun (WGS) entry which is preliminary data.</text>
</comment>